<feature type="compositionally biased region" description="Basic and acidic residues" evidence="14">
    <location>
        <begin position="786"/>
        <end position="806"/>
    </location>
</feature>
<keyword evidence="18" id="KW-1185">Reference proteome</keyword>
<dbReference type="InterPro" id="IPR024862">
    <property type="entry name" value="TRPV"/>
</dbReference>
<dbReference type="SUPFAM" id="SSF48403">
    <property type="entry name" value="Ankyrin repeat"/>
    <property type="match status" value="1"/>
</dbReference>
<evidence type="ECO:0000256" key="11">
    <source>
        <dbReference type="ARBA" id="ARBA00023136"/>
    </source>
</evidence>
<evidence type="ECO:0000313" key="18">
    <source>
        <dbReference type="Proteomes" id="UP000001940"/>
    </source>
</evidence>
<dbReference type="PROSITE" id="PS50297">
    <property type="entry name" value="ANK_REP_REGION"/>
    <property type="match status" value="2"/>
</dbReference>
<dbReference type="GeneID" id="185101"/>
<evidence type="ECO:0000313" key="17">
    <source>
        <dbReference type="EMBL" id="CAA96644.3"/>
    </source>
</evidence>
<evidence type="ECO:0000256" key="10">
    <source>
        <dbReference type="ARBA" id="ARBA00023065"/>
    </source>
</evidence>
<dbReference type="CTD" id="185101"/>
<feature type="transmembrane region" description="Helical" evidence="15">
    <location>
        <begin position="617"/>
        <end position="636"/>
    </location>
</feature>
<dbReference type="InterPro" id="IPR002110">
    <property type="entry name" value="Ankyrin_rpt"/>
</dbReference>
<dbReference type="AGR" id="WB:WBGene00003838"/>
<keyword evidence="6 15" id="KW-0812">Transmembrane</keyword>
<proteinExistence type="predicted"/>
<evidence type="ECO:0000256" key="1">
    <source>
        <dbReference type="ARBA" id="ARBA00004651"/>
    </source>
</evidence>
<dbReference type="EMBL" id="BX284605">
    <property type="protein sequence ID" value="CAA96644.3"/>
    <property type="molecule type" value="Genomic_DNA"/>
</dbReference>
<feature type="repeat" description="ANK" evidence="13">
    <location>
        <begin position="268"/>
        <end position="300"/>
    </location>
</feature>
<dbReference type="Reactome" id="R-CEL-9856530">
    <property type="pathway name" value="High laminar flow shear stress activates signaling by PIEZO1 and PECAM1:CDH5:KDR in endothelial cells"/>
</dbReference>
<keyword evidence="2" id="KW-0813">Transport</keyword>
<feature type="transmembrane region" description="Helical" evidence="15">
    <location>
        <begin position="428"/>
        <end position="449"/>
    </location>
</feature>
<dbReference type="GO" id="GO:0005886">
    <property type="term" value="C:plasma membrane"/>
    <property type="evidence" value="ECO:0000318"/>
    <property type="project" value="GO_Central"/>
</dbReference>
<keyword evidence="5" id="KW-0107">Calcium channel</keyword>
<dbReference type="ExpressionAtlas" id="G5EDR9">
    <property type="expression patterns" value="baseline"/>
</dbReference>
<dbReference type="OrthoDB" id="533508at2759"/>
<dbReference type="PaxDb" id="6239-F28H7.10a"/>
<gene>
    <name evidence="17 19" type="primary">ocr-1</name>
    <name evidence="17" type="ORF">CELE_F28H7.10</name>
    <name evidence="19" type="ORF">F28H7.10</name>
</gene>
<feature type="transmembrane region" description="Helical" evidence="15">
    <location>
        <begin position="501"/>
        <end position="524"/>
    </location>
</feature>
<keyword evidence="9 15" id="KW-1133">Transmembrane helix</keyword>
<dbReference type="AlphaFoldDB" id="G5EDR9"/>
<dbReference type="GO" id="GO:0098703">
    <property type="term" value="P:calcium ion import across plasma membrane"/>
    <property type="evidence" value="ECO:0000318"/>
    <property type="project" value="GO_Central"/>
</dbReference>
<name>G5EDR9_CAEEL</name>
<dbReference type="Gene3D" id="1.25.40.20">
    <property type="entry name" value="Ankyrin repeat-containing domain"/>
    <property type="match status" value="1"/>
</dbReference>
<evidence type="ECO:0000259" key="16">
    <source>
        <dbReference type="Pfam" id="PF00520"/>
    </source>
</evidence>
<reference evidence="17 18" key="1">
    <citation type="journal article" date="1998" name="Science">
        <title>Genome sequence of the nematode C. elegans: a platform for investigating biology.</title>
        <authorList>
            <consortium name="The C. elegans sequencing consortium"/>
            <person name="Sulson J.E."/>
            <person name="Waterston R."/>
        </authorList>
    </citation>
    <scope>NUCLEOTIDE SEQUENCE [LARGE SCALE GENOMIC DNA]</scope>
    <source>
        <strain evidence="17 18">Bristol N2</strain>
    </source>
</reference>
<evidence type="ECO:0000256" key="4">
    <source>
        <dbReference type="ARBA" id="ARBA00022568"/>
    </source>
</evidence>
<evidence type="ECO:0000256" key="3">
    <source>
        <dbReference type="ARBA" id="ARBA00022475"/>
    </source>
</evidence>
<dbReference type="WormBase" id="F28H7.10a">
    <property type="protein sequence ID" value="CE51877"/>
    <property type="gene ID" value="WBGene00003838"/>
    <property type="gene designation" value="ocr-1"/>
</dbReference>
<dbReference type="GO" id="GO:0097604">
    <property type="term" value="F:temperature-gated cation channel activity"/>
    <property type="evidence" value="ECO:0000314"/>
    <property type="project" value="WormBase"/>
</dbReference>
<accession>G5EDR9</accession>
<evidence type="ECO:0000256" key="12">
    <source>
        <dbReference type="ARBA" id="ARBA00023303"/>
    </source>
</evidence>
<dbReference type="InterPro" id="IPR005821">
    <property type="entry name" value="Ion_trans_dom"/>
</dbReference>
<feature type="domain" description="Ion transport" evidence="16">
    <location>
        <begin position="508"/>
        <end position="727"/>
    </location>
</feature>
<dbReference type="RefSeq" id="NP_001335506.1">
    <property type="nucleotide sequence ID" value="NM_001348583.2"/>
</dbReference>
<evidence type="ECO:0000256" key="6">
    <source>
        <dbReference type="ARBA" id="ARBA00022692"/>
    </source>
</evidence>
<evidence type="ECO:0000256" key="13">
    <source>
        <dbReference type="PROSITE-ProRule" id="PRU00023"/>
    </source>
</evidence>
<feature type="region of interest" description="Disordered" evidence="14">
    <location>
        <begin position="786"/>
        <end position="815"/>
    </location>
</feature>
<dbReference type="PANTHER" id="PTHR10582:SF19">
    <property type="entry name" value="ION TRANSPORT DOMAIN-CONTAINING PROTEIN"/>
    <property type="match status" value="1"/>
</dbReference>
<dbReference type="STRING" id="6239.F28H7.10a.1"/>
<evidence type="ECO:0000313" key="19">
    <source>
        <dbReference type="WormBase" id="F28H7.10a"/>
    </source>
</evidence>
<evidence type="ECO:0000256" key="7">
    <source>
        <dbReference type="ARBA" id="ARBA00022737"/>
    </source>
</evidence>
<dbReference type="Pfam" id="PF00520">
    <property type="entry name" value="Ion_trans"/>
    <property type="match status" value="1"/>
</dbReference>
<keyword evidence="11 15" id="KW-0472">Membrane</keyword>
<dbReference type="eggNOG" id="KOG3676">
    <property type="taxonomic scope" value="Eukaryota"/>
</dbReference>
<evidence type="ECO:0000256" key="9">
    <source>
        <dbReference type="ARBA" id="ARBA00022989"/>
    </source>
</evidence>
<dbReference type="GO" id="GO:0010286">
    <property type="term" value="P:heat acclimation"/>
    <property type="evidence" value="ECO:0000314"/>
    <property type="project" value="WormBase"/>
</dbReference>
<dbReference type="InterPro" id="IPR036770">
    <property type="entry name" value="Ankyrin_rpt-contain_sf"/>
</dbReference>
<evidence type="ECO:0000256" key="5">
    <source>
        <dbReference type="ARBA" id="ARBA00022673"/>
    </source>
</evidence>
<feature type="transmembrane region" description="Helical" evidence="15">
    <location>
        <begin position="545"/>
        <end position="569"/>
    </location>
</feature>
<feature type="repeat" description="ANK" evidence="13">
    <location>
        <begin position="301"/>
        <end position="333"/>
    </location>
</feature>
<dbReference type="Pfam" id="PF00023">
    <property type="entry name" value="Ank"/>
    <property type="match status" value="1"/>
</dbReference>
<dbReference type="PROSITE" id="PS50088">
    <property type="entry name" value="ANK_REPEAT"/>
    <property type="match status" value="3"/>
</dbReference>
<keyword evidence="13" id="KW-0040">ANK repeat</keyword>
<dbReference type="PhylomeDB" id="G5EDR9"/>
<sequence length="850" mass="97345">MGTKNSKIADGAAQVEQTMARTMSENKVIYKMVDMHGGGILIKLARKCKELNSFVLLDAYLDQEVRKYMYNGGKGKLMPVAELVKARNKERNAKLGAFSRKKGKGKSGPNILDEFDQGQAEMAGDLKKALKLLDGGGKGGKSESKYREMVWSVDERGSMGENLLAICLLQGSALHNLIARRLINFFPKLINDICVSEEYYGLSPLHLAIVNQDAQFTSLLLRLGADLNQRCYGAFFCADDQKASRTDSLEHEFVELTKNTNYTGSMYFGEYPLSFAICMGQHDLFRMLLAKKANLSAQDTNGNTALHLCVIHDKMDMLDAVLEAGGNIRLANKQNLTALTLAARLAKKTMFNKILQLECEKVWTYGSSQCVAYPLTKIDTIDETTGEMNDTSALSLVVYGESIQHLELMDGLIEQILDEKWKAYGRALWLRSLLGFIFFYCCFVCAYMLRPSSATTEHLTRGRINDDGETESTNSTNYLQWHAIDTQCHLMYYSAWPWYHGWFRLGCEIMTIIVMLFQILLDFGDIRRIGFQKWFNFLKAFPAKLMFKGAFLFIIISIPCRLACSFHEFFLTIDNTMAIISILLVTQHFLYYMRAIPFVGPFVLMVYTIIATDLVRFAMIYSIFLVGFSQSFYLIFTSCERDSTAIKKIDPMGSEFNNIMENPVDALLRTFIMTIGEFSVLYREMSACDNFWMKWIGKLIFVIFETFVSILQFNLLIAMMTRTYETIFLTRKEWKRQWAQVILMLEMGLSPASRKMHLLRYTRPTGINKRVRSYVVVSKGEGERTEKNELAAREAKEEQKREERRQLLKKKQREHEVKAKALAMMSAKLHIEVKKRRILRQQTVDANSKM</sequence>
<keyword evidence="3" id="KW-1003">Cell membrane</keyword>
<evidence type="ECO:0000256" key="15">
    <source>
        <dbReference type="SAM" id="Phobius"/>
    </source>
</evidence>
<evidence type="ECO:0000256" key="2">
    <source>
        <dbReference type="ARBA" id="ARBA00022448"/>
    </source>
</evidence>
<keyword evidence="8" id="KW-0106">Calcium</keyword>
<dbReference type="Proteomes" id="UP000001940">
    <property type="component" value="Chromosome V"/>
</dbReference>
<comment type="subcellular location">
    <subcellularLocation>
        <location evidence="1">Cell membrane</location>
        <topology evidence="1">Multi-pass membrane protein</topology>
    </subcellularLocation>
</comment>
<dbReference type="SMART" id="SM00248">
    <property type="entry name" value="ANK"/>
    <property type="match status" value="4"/>
</dbReference>
<dbReference type="PANTHER" id="PTHR10582">
    <property type="entry name" value="TRANSIENT RECEPTOR POTENTIAL ION CHANNEL PROTEIN"/>
    <property type="match status" value="1"/>
</dbReference>
<feature type="repeat" description="ANK" evidence="13">
    <location>
        <begin position="200"/>
        <end position="232"/>
    </location>
</feature>
<dbReference type="Pfam" id="PF12796">
    <property type="entry name" value="Ank_2"/>
    <property type="match status" value="1"/>
</dbReference>
<feature type="transmembrane region" description="Helical" evidence="15">
    <location>
        <begin position="589"/>
        <end position="610"/>
    </location>
</feature>
<dbReference type="FunCoup" id="G5EDR9">
    <property type="interactions" value="11"/>
</dbReference>
<keyword evidence="10" id="KW-0406">Ion transport</keyword>
<keyword evidence="7" id="KW-0677">Repeat</keyword>
<evidence type="ECO:0000256" key="14">
    <source>
        <dbReference type="SAM" id="MobiDB-lite"/>
    </source>
</evidence>
<organism evidence="17 18">
    <name type="scientific">Caenorhabditis elegans</name>
    <dbReference type="NCBI Taxonomy" id="6239"/>
    <lineage>
        <taxon>Eukaryota</taxon>
        <taxon>Metazoa</taxon>
        <taxon>Ecdysozoa</taxon>
        <taxon>Nematoda</taxon>
        <taxon>Chromadorea</taxon>
        <taxon>Rhabditida</taxon>
        <taxon>Rhabditina</taxon>
        <taxon>Rhabditomorpha</taxon>
        <taxon>Rhabditoidea</taxon>
        <taxon>Rhabditidae</taxon>
        <taxon>Peloderinae</taxon>
        <taxon>Caenorhabditis</taxon>
    </lineage>
</organism>
<feature type="transmembrane region" description="Helical" evidence="15">
    <location>
        <begin position="695"/>
        <end position="717"/>
    </location>
</feature>
<dbReference type="InParanoid" id="G5EDR9"/>
<dbReference type="HOGENOM" id="CLU_004840_1_0_1"/>
<dbReference type="Reactome" id="R-CEL-3295583">
    <property type="pathway name" value="TRP channels"/>
</dbReference>
<keyword evidence="12" id="KW-0407">Ion channel</keyword>
<dbReference type="FunFam" id="1.25.40.20:FF:000181">
    <property type="entry name" value="Nanchung, isoform A"/>
    <property type="match status" value="1"/>
</dbReference>
<keyword evidence="4" id="KW-0109">Calcium transport</keyword>
<dbReference type="Bgee" id="WBGene00003838">
    <property type="expression patterns" value="Expressed in larva"/>
</dbReference>
<protein>
    <submittedName>
        <fullName evidence="17">Ion transport domain-containing protein</fullName>
    </submittedName>
</protein>
<evidence type="ECO:0000256" key="8">
    <source>
        <dbReference type="ARBA" id="ARBA00022837"/>
    </source>
</evidence>
<dbReference type="GO" id="GO:0005262">
    <property type="term" value="F:calcium channel activity"/>
    <property type="evidence" value="ECO:0000318"/>
    <property type="project" value="GO_Central"/>
</dbReference>